<name>A0A7T0FZH9_9BACT</name>
<sequence length="214" mass="24852">MKINCSACQHEINIPDDKVPEGQAFNLTCPSCKEKVRVDQHLKSDEPEETIDAFSFATSDDFEEEEVLEIYDEDDKVALVLDQENGDFWVNTLNEMHFKLQTANSEDHAIHKIKFTEFDLIILHENFQGTPFRDSPVYKYLINLPMNMRRHIFFVLTGKEFKSMNNMEAFALSANVLINENDFDKAKVILKKSMSDNDQFYKVFRESLNAHGKV</sequence>
<dbReference type="KEGG" id="nli:G3M70_02810"/>
<dbReference type="EMBL" id="CP048685">
    <property type="protein sequence ID" value="QPJ60873.1"/>
    <property type="molecule type" value="Genomic_DNA"/>
</dbReference>
<evidence type="ECO:0000313" key="1">
    <source>
        <dbReference type="EMBL" id="QPJ60873.1"/>
    </source>
</evidence>
<evidence type="ECO:0000313" key="2">
    <source>
        <dbReference type="Proteomes" id="UP000594688"/>
    </source>
</evidence>
<organism evidence="1 2">
    <name type="scientific">Candidatus Nitronauta litoralis</name>
    <dbReference type="NCBI Taxonomy" id="2705533"/>
    <lineage>
        <taxon>Bacteria</taxon>
        <taxon>Pseudomonadati</taxon>
        <taxon>Nitrospinota/Tectimicrobiota group</taxon>
        <taxon>Nitrospinota</taxon>
        <taxon>Nitrospinia</taxon>
        <taxon>Nitrospinales</taxon>
        <taxon>Nitrospinaceae</taxon>
        <taxon>Candidatus Nitronauta</taxon>
    </lineage>
</organism>
<reference evidence="1 2" key="1">
    <citation type="submission" date="2020-02" db="EMBL/GenBank/DDBJ databases">
        <title>Genomic and physiological characterization of two novel Nitrospinaceae genera.</title>
        <authorList>
            <person name="Mueller A.J."/>
            <person name="Jung M.-Y."/>
            <person name="Strachan C.R."/>
            <person name="Herbold C.W."/>
            <person name="Kirkegaard R.H."/>
            <person name="Daims H."/>
        </authorList>
    </citation>
    <scope>NUCLEOTIDE SEQUENCE [LARGE SCALE GENOMIC DNA]</scope>
    <source>
        <strain evidence="1">EB</strain>
    </source>
</reference>
<accession>A0A7T0FZH9</accession>
<dbReference type="AlphaFoldDB" id="A0A7T0FZH9"/>
<protein>
    <recommendedName>
        <fullName evidence="3">Zinc finger/thioredoxin putative domain-containing protein</fullName>
    </recommendedName>
</protein>
<proteinExistence type="predicted"/>
<dbReference type="Proteomes" id="UP000594688">
    <property type="component" value="Chromosome"/>
</dbReference>
<gene>
    <name evidence="1" type="ORF">G3M70_02810</name>
</gene>
<evidence type="ECO:0008006" key="3">
    <source>
        <dbReference type="Google" id="ProtNLM"/>
    </source>
</evidence>